<protein>
    <recommendedName>
        <fullName evidence="1">F-box domain-containing protein</fullName>
    </recommendedName>
</protein>
<reference evidence="2 3" key="2">
    <citation type="journal article" date="2019" name="G3 (Bethesda)">
        <title>Hybrid Assembly of the Genome of the Entomopathogenic Nematode Steinernema carpocapsae Identifies the X-Chromosome.</title>
        <authorList>
            <person name="Serra L."/>
            <person name="Macchietto M."/>
            <person name="Macias-Munoz A."/>
            <person name="McGill C.J."/>
            <person name="Rodriguez I.M."/>
            <person name="Rodriguez B."/>
            <person name="Murad R."/>
            <person name="Mortazavi A."/>
        </authorList>
    </citation>
    <scope>NUCLEOTIDE SEQUENCE [LARGE SCALE GENOMIC DNA]</scope>
    <source>
        <strain evidence="2 3">ALL</strain>
    </source>
</reference>
<dbReference type="SMART" id="SM00256">
    <property type="entry name" value="FBOX"/>
    <property type="match status" value="1"/>
</dbReference>
<dbReference type="PROSITE" id="PS50181">
    <property type="entry name" value="FBOX"/>
    <property type="match status" value="1"/>
</dbReference>
<evidence type="ECO:0000259" key="1">
    <source>
        <dbReference type="PROSITE" id="PS50181"/>
    </source>
</evidence>
<dbReference type="InterPro" id="IPR036047">
    <property type="entry name" value="F-box-like_dom_sf"/>
</dbReference>
<gene>
    <name evidence="2" type="ORF">L596_016170</name>
</gene>
<dbReference type="Proteomes" id="UP000298663">
    <property type="component" value="Unassembled WGS sequence"/>
</dbReference>
<dbReference type="Pfam" id="PF00646">
    <property type="entry name" value="F-box"/>
    <property type="match status" value="1"/>
</dbReference>
<comment type="caution">
    <text evidence="2">The sequence shown here is derived from an EMBL/GenBank/DDBJ whole genome shotgun (WGS) entry which is preliminary data.</text>
</comment>
<feature type="domain" description="F-box" evidence="1">
    <location>
        <begin position="17"/>
        <end position="62"/>
    </location>
</feature>
<organism evidence="2 3">
    <name type="scientific">Steinernema carpocapsae</name>
    <name type="common">Entomopathogenic nematode</name>
    <dbReference type="NCBI Taxonomy" id="34508"/>
    <lineage>
        <taxon>Eukaryota</taxon>
        <taxon>Metazoa</taxon>
        <taxon>Ecdysozoa</taxon>
        <taxon>Nematoda</taxon>
        <taxon>Chromadorea</taxon>
        <taxon>Rhabditida</taxon>
        <taxon>Tylenchina</taxon>
        <taxon>Panagrolaimomorpha</taxon>
        <taxon>Strongyloidoidea</taxon>
        <taxon>Steinernematidae</taxon>
        <taxon>Steinernema</taxon>
    </lineage>
</organism>
<dbReference type="InterPro" id="IPR001810">
    <property type="entry name" value="F-box_dom"/>
</dbReference>
<dbReference type="AlphaFoldDB" id="A0A4U5NHZ9"/>
<dbReference type="EMBL" id="AZBU02000004">
    <property type="protein sequence ID" value="TKR82446.1"/>
    <property type="molecule type" value="Genomic_DNA"/>
</dbReference>
<dbReference type="OrthoDB" id="7763451at2759"/>
<accession>A0A4U5NHZ9</accession>
<keyword evidence="3" id="KW-1185">Reference proteome</keyword>
<reference evidence="2 3" key="1">
    <citation type="journal article" date="2015" name="Genome Biol.">
        <title>Comparative genomics of Steinernema reveals deeply conserved gene regulatory networks.</title>
        <authorList>
            <person name="Dillman A.R."/>
            <person name="Macchietto M."/>
            <person name="Porter C.F."/>
            <person name="Rogers A."/>
            <person name="Williams B."/>
            <person name="Antoshechkin I."/>
            <person name="Lee M.M."/>
            <person name="Goodwin Z."/>
            <person name="Lu X."/>
            <person name="Lewis E.E."/>
            <person name="Goodrich-Blair H."/>
            <person name="Stock S.P."/>
            <person name="Adams B.J."/>
            <person name="Sternberg P.W."/>
            <person name="Mortazavi A."/>
        </authorList>
    </citation>
    <scope>NUCLEOTIDE SEQUENCE [LARGE SCALE GENOMIC DNA]</scope>
    <source>
        <strain evidence="2 3">ALL</strain>
    </source>
</reference>
<name>A0A4U5NHZ9_STECR</name>
<dbReference type="SUPFAM" id="SSF81383">
    <property type="entry name" value="F-box domain"/>
    <property type="match status" value="1"/>
</dbReference>
<evidence type="ECO:0000313" key="2">
    <source>
        <dbReference type="EMBL" id="TKR82446.1"/>
    </source>
</evidence>
<sequence length="491" mass="58692">MPKTAAARKMWPRRRAEIGSADLPFDVIRRILNLLPKKTLLKLRFLNREWNRFILEEFFDGVIRVGLIIDFRFAPVNTYTIYTNKKRRGNILAEEELASFRTHVKVVALKCVFPRLDYPANLTYVDIMLKDLRRLIAGHHKVFNRLEDIRMGDCFNGRYPFFSPERMLYHGRIRRFLNMWRGEYIKRDKTTLVSKRFFHLFTLFHRTLKRFDLRFGYDYAERHFFVNLIWALSQNPRDFTGVFSTELYEIDKPFYRQIYGSDYIMEVKPDETDKSACMILVRKVGEVEKVKEETFRLIRDELSIRIGQEIVENRIKLDFLGTQRIGSRIHYFVSVDTCAPQKLVSHAKKRLRTIWKIERNVSAYIRCHYNWDYLLRLIFVNQEMTKKAITNKPEQVSVDKFKEELTALFPRSVHKCFNVTLKNAECVDRERKHYNFSLVFQVPNYLQRVTSFDPRKVEIKPVERNVETYLSGLYGSTFSISTEILHRISFS</sequence>
<proteinExistence type="predicted"/>
<evidence type="ECO:0000313" key="3">
    <source>
        <dbReference type="Proteomes" id="UP000298663"/>
    </source>
</evidence>